<sequence>MDEKKQWGITPPISLASPTDLEKQVDAGLIQELKDQNTIESEQESLNREKVLALVQSLVKEFVKRVSIRNGMSESLADQAGGKIFTFGSYRLGVNQPGADIDTLCVVPKHVSREDFFDVFEPLLKTREEVSVCAGVPDAYVPIIKTTISGIEIDFLVARLALATIPDDLELADDNLLKNLDERCVRSLNGSRVTDEILRVVPNVQVFRESLRCIKLWAQRRAIYSNVNGFLGGVAWAMLVARICQLYPNENAGAVIAKFFTILYQWKWPHPVLLKEIEDGPLKIYPSDRAHRMPIITPAYPSMCSTHNVGPSTQEVMRQEFKRGMDILDGIHKGTTTWSQLFNKHEFFSKYKHYLQIIASGQTAESQKKWSGAVESKVRQLVSKLELVDGIELAHPFVKGFSEVFICLNDEEVQHAAEYNPSEEVKERSKKPEEYENKEAEDGVHRVYISTFYIGLAIQPRNPETNEKRTLNLTYPTNEFMKLTKLWDQFVEGEMKIFVKNIKASALPDVVFEGGIRTSSSKSSKKKSKRPSNVMDESNGENEQNKRLKLALSSLTNYPSPLLPPVIYSQAIGSLVIGLANGLKPSLEFILTDLTLAIATGYCGSLTTFSTFMLDLWKSYTYVNTPNYVSRNAKGAAFDFLSYILSTSCISIASAQFGLALGKRIQESINLSKESYQHKSKISLGAAIALGVVSYVITLALALTESTHRLRTWTYALLFAPAGAYMRHKLAGYFNKPGVYIPYGTLMSNVLGTVFTCLGFGLFHLSGASQSSQVRCNVLQALQDGLGGSLSTISSMAMELNAMGVSRRCFLYSATSILLGQAICIIITGVDLF</sequence>
<keyword evidence="10 23" id="KW-0812">Transmembrane</keyword>
<feature type="domain" description="Poly(A) polymerase RNA-binding" evidence="24">
    <location>
        <begin position="346"/>
        <end position="516"/>
    </location>
</feature>
<evidence type="ECO:0000256" key="23">
    <source>
        <dbReference type="SAM" id="Phobius"/>
    </source>
</evidence>
<comment type="cofactor">
    <cofactor evidence="2">
        <name>Mg(2+)</name>
        <dbReference type="ChEBI" id="CHEBI:18420"/>
    </cofactor>
</comment>
<evidence type="ECO:0000256" key="8">
    <source>
        <dbReference type="ARBA" id="ARBA00022664"/>
    </source>
</evidence>
<evidence type="ECO:0000256" key="14">
    <source>
        <dbReference type="ARBA" id="ARBA00022842"/>
    </source>
</evidence>
<dbReference type="PANTHER" id="PTHR10682:SF10">
    <property type="entry name" value="POLYNUCLEOTIDE ADENYLYLTRANSFERASE"/>
    <property type="match status" value="1"/>
</dbReference>
<evidence type="ECO:0000256" key="11">
    <source>
        <dbReference type="ARBA" id="ARBA00022723"/>
    </source>
</evidence>
<dbReference type="GO" id="GO:0005524">
    <property type="term" value="F:ATP binding"/>
    <property type="evidence" value="ECO:0007669"/>
    <property type="project" value="UniProtKB-KW"/>
</dbReference>
<evidence type="ECO:0000256" key="17">
    <source>
        <dbReference type="ARBA" id="ARBA00023136"/>
    </source>
</evidence>
<feature type="region of interest" description="Disordered" evidence="22">
    <location>
        <begin position="418"/>
        <end position="439"/>
    </location>
</feature>
<keyword evidence="9" id="KW-0808">Transferase</keyword>
<evidence type="ECO:0000259" key="24">
    <source>
        <dbReference type="Pfam" id="PF04926"/>
    </source>
</evidence>
<evidence type="ECO:0000256" key="20">
    <source>
        <dbReference type="ARBA" id="ARBA00035120"/>
    </source>
</evidence>
<evidence type="ECO:0000256" key="16">
    <source>
        <dbReference type="ARBA" id="ARBA00022989"/>
    </source>
</evidence>
<evidence type="ECO:0000256" key="12">
    <source>
        <dbReference type="ARBA" id="ARBA00022741"/>
    </source>
</evidence>
<evidence type="ECO:0000313" key="28">
    <source>
        <dbReference type="Proteomes" id="UP000307169"/>
    </source>
</evidence>
<evidence type="ECO:0000256" key="22">
    <source>
        <dbReference type="SAM" id="MobiDB-lite"/>
    </source>
</evidence>
<keyword evidence="11" id="KW-0479">Metal-binding</keyword>
<name>A0A4T0NJ03_9BASI</name>
<dbReference type="Gene3D" id="1.10.1410.10">
    <property type="match status" value="1"/>
</dbReference>
<dbReference type="InterPro" id="IPR043519">
    <property type="entry name" value="NT_sf"/>
</dbReference>
<comment type="subcellular location">
    <subcellularLocation>
        <location evidence="4">Cell membrane</location>
        <topology evidence="4">Multi-pass membrane protein</topology>
    </subcellularLocation>
    <subcellularLocation>
        <location evidence="3">Nucleus</location>
    </subcellularLocation>
</comment>
<dbReference type="GO" id="GO:0031123">
    <property type="term" value="P:RNA 3'-end processing"/>
    <property type="evidence" value="ECO:0007669"/>
    <property type="project" value="InterPro"/>
</dbReference>
<reference evidence="27 28" key="1">
    <citation type="submission" date="2019-03" db="EMBL/GenBank/DDBJ databases">
        <title>Sequencing 25 genomes of Wallemia mellicola.</title>
        <authorList>
            <person name="Gostincar C."/>
        </authorList>
    </citation>
    <scope>NUCLEOTIDE SEQUENCE [LARGE SCALE GENOMIC DNA]</scope>
    <source>
        <strain evidence="27 28">EXF-1262</strain>
    </source>
</reference>
<dbReference type="InterPro" id="IPR011068">
    <property type="entry name" value="NuclTrfase_I-like_C"/>
</dbReference>
<dbReference type="Gene3D" id="3.30.70.590">
    <property type="entry name" value="Poly(A) polymerase predicted RNA binding domain"/>
    <property type="match status" value="1"/>
</dbReference>
<dbReference type="FunFam" id="3.30.70.590:FF:000003">
    <property type="entry name" value="Poly(A) polymerase"/>
    <property type="match status" value="1"/>
</dbReference>
<comment type="catalytic activity">
    <reaction evidence="21">
        <text>fluoride(in) = fluoride(out)</text>
        <dbReference type="Rhea" id="RHEA:76159"/>
        <dbReference type="ChEBI" id="CHEBI:17051"/>
    </reaction>
    <physiologicalReaction direction="left-to-right" evidence="21">
        <dbReference type="Rhea" id="RHEA:76160"/>
    </physiologicalReaction>
</comment>
<comment type="caution">
    <text evidence="27">The sequence shown here is derived from an EMBL/GenBank/DDBJ whole genome shotgun (WGS) entry which is preliminary data.</text>
</comment>
<feature type="compositionally biased region" description="Basic and acidic residues" evidence="22">
    <location>
        <begin position="423"/>
        <end position="439"/>
    </location>
</feature>
<evidence type="ECO:0000256" key="6">
    <source>
        <dbReference type="ARBA" id="ARBA00012388"/>
    </source>
</evidence>
<dbReference type="GO" id="GO:0005886">
    <property type="term" value="C:plasma membrane"/>
    <property type="evidence" value="ECO:0007669"/>
    <property type="project" value="UniProtKB-SubCell"/>
</dbReference>
<dbReference type="FunFam" id="1.10.1410.10:FF:000001">
    <property type="entry name" value="Putative poly(A) polymerase gamma"/>
    <property type="match status" value="1"/>
</dbReference>
<evidence type="ECO:0000259" key="25">
    <source>
        <dbReference type="Pfam" id="PF04928"/>
    </source>
</evidence>
<comment type="cofactor">
    <cofactor evidence="1">
        <name>Mn(2+)</name>
        <dbReference type="ChEBI" id="CHEBI:29035"/>
    </cofactor>
</comment>
<evidence type="ECO:0000256" key="2">
    <source>
        <dbReference type="ARBA" id="ARBA00001946"/>
    </source>
</evidence>
<dbReference type="Pfam" id="PF02537">
    <property type="entry name" value="CRCB"/>
    <property type="match status" value="2"/>
</dbReference>
<keyword evidence="15" id="KW-0694">RNA-binding</keyword>
<evidence type="ECO:0000256" key="19">
    <source>
        <dbReference type="ARBA" id="ARBA00023242"/>
    </source>
</evidence>
<organism evidence="27 28">
    <name type="scientific">Wallemia mellicola</name>
    <dbReference type="NCBI Taxonomy" id="1708541"/>
    <lineage>
        <taxon>Eukaryota</taxon>
        <taxon>Fungi</taxon>
        <taxon>Dikarya</taxon>
        <taxon>Basidiomycota</taxon>
        <taxon>Wallemiomycotina</taxon>
        <taxon>Wallemiomycetes</taxon>
        <taxon>Wallemiales</taxon>
        <taxon>Wallemiaceae</taxon>
        <taxon>Wallemia</taxon>
    </lineage>
</organism>
<feature type="transmembrane region" description="Helical" evidence="23">
    <location>
        <begin position="594"/>
        <end position="614"/>
    </location>
</feature>
<dbReference type="SUPFAM" id="SSF81301">
    <property type="entry name" value="Nucleotidyltransferase"/>
    <property type="match status" value="1"/>
</dbReference>
<keyword evidence="17 23" id="KW-0472">Membrane</keyword>
<evidence type="ECO:0000256" key="3">
    <source>
        <dbReference type="ARBA" id="ARBA00004123"/>
    </source>
</evidence>
<dbReference type="EMBL" id="SPRH01000073">
    <property type="protein sequence ID" value="TIB96026.1"/>
    <property type="molecule type" value="Genomic_DNA"/>
</dbReference>
<keyword evidence="19" id="KW-0539">Nucleus</keyword>
<evidence type="ECO:0000259" key="26">
    <source>
        <dbReference type="Pfam" id="PF20750"/>
    </source>
</evidence>
<keyword evidence="12" id="KW-0547">Nucleotide-binding</keyword>
<protein>
    <recommendedName>
        <fullName evidence="6">polynucleotide adenylyltransferase</fullName>
        <ecNumber evidence="6">2.7.7.19</ecNumber>
    </recommendedName>
</protein>
<dbReference type="InterPro" id="IPR007012">
    <property type="entry name" value="PolA_pol_cen_dom"/>
</dbReference>
<dbReference type="EC" id="2.7.7.19" evidence="6"/>
<dbReference type="PANTHER" id="PTHR10682">
    <property type="entry name" value="POLY A POLYMERASE"/>
    <property type="match status" value="1"/>
</dbReference>
<feature type="transmembrane region" description="Helical" evidence="23">
    <location>
        <begin position="740"/>
        <end position="765"/>
    </location>
</feature>
<evidence type="ECO:0000256" key="7">
    <source>
        <dbReference type="ARBA" id="ARBA00022475"/>
    </source>
</evidence>
<feature type="transmembrane region" description="Helical" evidence="23">
    <location>
        <begin position="809"/>
        <end position="830"/>
    </location>
</feature>
<dbReference type="GO" id="GO:0003723">
    <property type="term" value="F:RNA binding"/>
    <property type="evidence" value="ECO:0007669"/>
    <property type="project" value="UniProtKB-KW"/>
</dbReference>
<feature type="transmembrane region" description="Helical" evidence="23">
    <location>
        <begin position="640"/>
        <end position="661"/>
    </location>
</feature>
<dbReference type="GO" id="GO:0006397">
    <property type="term" value="P:mRNA processing"/>
    <property type="evidence" value="ECO:0007669"/>
    <property type="project" value="UniProtKB-KW"/>
</dbReference>
<feature type="domain" description="Poly(A) polymerase nucleotidyltransferase" evidence="26">
    <location>
        <begin position="8"/>
        <end position="201"/>
    </location>
</feature>
<feature type="domain" description="Poly(A) polymerase central" evidence="25">
    <location>
        <begin position="206"/>
        <end position="344"/>
    </location>
</feature>
<dbReference type="Proteomes" id="UP000307169">
    <property type="component" value="Unassembled WGS sequence"/>
</dbReference>
<dbReference type="Gene3D" id="3.30.460.10">
    <property type="entry name" value="Beta Polymerase, domain 2"/>
    <property type="match status" value="1"/>
</dbReference>
<dbReference type="SUPFAM" id="SSF55003">
    <property type="entry name" value="PAP/Archaeal CCA-adding enzyme, C-terminal domain"/>
    <property type="match status" value="1"/>
</dbReference>
<dbReference type="GO" id="GO:0005634">
    <property type="term" value="C:nucleus"/>
    <property type="evidence" value="ECO:0007669"/>
    <property type="project" value="UniProtKB-SubCell"/>
</dbReference>
<dbReference type="GO" id="GO:1990817">
    <property type="term" value="F:poly(A) RNA polymerase activity"/>
    <property type="evidence" value="ECO:0007669"/>
    <property type="project" value="UniProtKB-EC"/>
</dbReference>
<proteinExistence type="inferred from homology"/>
<dbReference type="InterPro" id="IPR003691">
    <property type="entry name" value="FluC"/>
</dbReference>
<evidence type="ECO:0000313" key="27">
    <source>
        <dbReference type="EMBL" id="TIB96026.1"/>
    </source>
</evidence>
<dbReference type="InterPro" id="IPR007010">
    <property type="entry name" value="PolA_pol_RNA-bd_dom"/>
</dbReference>
<evidence type="ECO:0000256" key="18">
    <source>
        <dbReference type="ARBA" id="ARBA00023211"/>
    </source>
</evidence>
<dbReference type="FunFam" id="3.30.460.10:FF:000002">
    <property type="entry name" value="Poly(A) polymerase alpha, putative"/>
    <property type="match status" value="1"/>
</dbReference>
<evidence type="ECO:0000256" key="9">
    <source>
        <dbReference type="ARBA" id="ARBA00022679"/>
    </source>
</evidence>
<dbReference type="GO" id="GO:0046872">
    <property type="term" value="F:metal ion binding"/>
    <property type="evidence" value="ECO:0007669"/>
    <property type="project" value="UniProtKB-KW"/>
</dbReference>
<dbReference type="CDD" id="cd05402">
    <property type="entry name" value="NT_PAP_TUTase"/>
    <property type="match status" value="1"/>
</dbReference>
<keyword evidence="8" id="KW-0507">mRNA processing</keyword>
<keyword evidence="18" id="KW-0464">Manganese</keyword>
<feature type="transmembrane region" description="Helical" evidence="23">
    <location>
        <begin position="562"/>
        <end position="582"/>
    </location>
</feature>
<dbReference type="InterPro" id="IPR048840">
    <property type="entry name" value="PolA_pol_NTPase"/>
</dbReference>
<evidence type="ECO:0000256" key="5">
    <source>
        <dbReference type="ARBA" id="ARBA00010912"/>
    </source>
</evidence>
<evidence type="ECO:0000256" key="1">
    <source>
        <dbReference type="ARBA" id="ARBA00001936"/>
    </source>
</evidence>
<evidence type="ECO:0000256" key="10">
    <source>
        <dbReference type="ARBA" id="ARBA00022692"/>
    </source>
</evidence>
<accession>A0A4T0NJ03</accession>
<keyword evidence="7" id="KW-1003">Cell membrane</keyword>
<feature type="transmembrane region" description="Helical" evidence="23">
    <location>
        <begin position="682"/>
        <end position="703"/>
    </location>
</feature>
<evidence type="ECO:0000256" key="4">
    <source>
        <dbReference type="ARBA" id="ARBA00004651"/>
    </source>
</evidence>
<comment type="similarity">
    <text evidence="20">Belongs to the fluoride channel Fluc/FEX (TC 1.A.43) family.</text>
</comment>
<keyword evidence="13" id="KW-0067">ATP-binding</keyword>
<evidence type="ECO:0000256" key="21">
    <source>
        <dbReference type="ARBA" id="ARBA00035585"/>
    </source>
</evidence>
<keyword evidence="14" id="KW-0460">Magnesium</keyword>
<dbReference type="Pfam" id="PF04926">
    <property type="entry name" value="PAP_RNA-bind"/>
    <property type="match status" value="1"/>
</dbReference>
<dbReference type="AlphaFoldDB" id="A0A4T0NJ03"/>
<dbReference type="Pfam" id="PF20750">
    <property type="entry name" value="PAP_NTPase"/>
    <property type="match status" value="1"/>
</dbReference>
<dbReference type="SUPFAM" id="SSF81631">
    <property type="entry name" value="PAP/OAS1 substrate-binding domain"/>
    <property type="match status" value="1"/>
</dbReference>
<keyword evidence="16 23" id="KW-1133">Transmembrane helix</keyword>
<dbReference type="Pfam" id="PF04928">
    <property type="entry name" value="PAP_central"/>
    <property type="match status" value="1"/>
</dbReference>
<evidence type="ECO:0000256" key="13">
    <source>
        <dbReference type="ARBA" id="ARBA00022840"/>
    </source>
</evidence>
<feature type="region of interest" description="Disordered" evidence="22">
    <location>
        <begin position="516"/>
        <end position="544"/>
    </location>
</feature>
<evidence type="ECO:0000256" key="15">
    <source>
        <dbReference type="ARBA" id="ARBA00022884"/>
    </source>
</evidence>
<comment type="similarity">
    <text evidence="5">Belongs to the poly(A) polymerase family.</text>
</comment>
<gene>
    <name evidence="27" type="ORF">E3Q17_04038</name>
</gene>